<evidence type="ECO:0008006" key="3">
    <source>
        <dbReference type="Google" id="ProtNLM"/>
    </source>
</evidence>
<sequence>MLRVGIVSEVIESRKLIRATFPDLDHQVSSWLQFIKPPFKLDQYTQFEIPKVDDTVICLFLGNGEQGYWIGVIE</sequence>
<comment type="caution">
    <text evidence="1">The sequence shown here is derived from an EMBL/GenBank/DDBJ whole genome shotgun (WGS) entry which is preliminary data.</text>
</comment>
<dbReference type="EMBL" id="JAVAMP010000026">
    <property type="protein sequence ID" value="MDP5277138.1"/>
    <property type="molecule type" value="Genomic_DNA"/>
</dbReference>
<evidence type="ECO:0000313" key="1">
    <source>
        <dbReference type="EMBL" id="MDP5277138.1"/>
    </source>
</evidence>
<dbReference type="Gene3D" id="2.40.50.230">
    <property type="entry name" value="Gp5 N-terminal domain"/>
    <property type="match status" value="1"/>
</dbReference>
<accession>A0ABT9J6P9</accession>
<proteinExistence type="predicted"/>
<dbReference type="RefSeq" id="WP_305994439.1">
    <property type="nucleotide sequence ID" value="NZ_JAVAMP010000026.1"/>
</dbReference>
<protein>
    <recommendedName>
        <fullName evidence="3">Phage baseplate assembly protein V</fullName>
    </recommendedName>
</protein>
<keyword evidence="2" id="KW-1185">Reference proteome</keyword>
<dbReference type="InterPro" id="IPR037026">
    <property type="entry name" value="Vgr_OB-fold_dom_sf"/>
</dbReference>
<gene>
    <name evidence="1" type="ORF">Q5Y73_23870</name>
</gene>
<name>A0ABT9J6P9_9BACL</name>
<evidence type="ECO:0000313" key="2">
    <source>
        <dbReference type="Proteomes" id="UP001231941"/>
    </source>
</evidence>
<dbReference type="Proteomes" id="UP001231941">
    <property type="component" value="Unassembled WGS sequence"/>
</dbReference>
<organism evidence="1 2">
    <name type="scientific">Chengkuizengella axinellae</name>
    <dbReference type="NCBI Taxonomy" id="3064388"/>
    <lineage>
        <taxon>Bacteria</taxon>
        <taxon>Bacillati</taxon>
        <taxon>Bacillota</taxon>
        <taxon>Bacilli</taxon>
        <taxon>Bacillales</taxon>
        <taxon>Paenibacillaceae</taxon>
        <taxon>Chengkuizengella</taxon>
    </lineage>
</organism>
<reference evidence="1 2" key="1">
    <citation type="submission" date="2023-08" db="EMBL/GenBank/DDBJ databases">
        <authorList>
            <person name="Park J.-S."/>
        </authorList>
    </citation>
    <scope>NUCLEOTIDE SEQUENCE [LARGE SCALE GENOMIC DNA]</scope>
    <source>
        <strain evidence="1 2">2205SS18-9</strain>
    </source>
</reference>